<dbReference type="AlphaFoldDB" id="A0A9W8IFV0"/>
<reference evidence="1" key="1">
    <citation type="submission" date="2022-07" db="EMBL/GenBank/DDBJ databases">
        <title>Phylogenomic reconstructions and comparative analyses of Kickxellomycotina fungi.</title>
        <authorList>
            <person name="Reynolds N.K."/>
            <person name="Stajich J.E."/>
            <person name="Barry K."/>
            <person name="Grigoriev I.V."/>
            <person name="Crous P."/>
            <person name="Smith M.E."/>
        </authorList>
    </citation>
    <scope>NUCLEOTIDE SEQUENCE</scope>
    <source>
        <strain evidence="1">RSA 476</strain>
    </source>
</reference>
<dbReference type="InterPro" id="IPR013922">
    <property type="entry name" value="Cyclin_PHO80-like"/>
</dbReference>
<accession>A0A9W8IFV0</accession>
<evidence type="ECO:0000313" key="1">
    <source>
        <dbReference type="EMBL" id="KAJ2862204.1"/>
    </source>
</evidence>
<organism evidence="1 2">
    <name type="scientific">Coemansia aciculifera</name>
    <dbReference type="NCBI Taxonomy" id="417176"/>
    <lineage>
        <taxon>Eukaryota</taxon>
        <taxon>Fungi</taxon>
        <taxon>Fungi incertae sedis</taxon>
        <taxon>Zoopagomycota</taxon>
        <taxon>Kickxellomycotina</taxon>
        <taxon>Kickxellomycetes</taxon>
        <taxon>Kickxellales</taxon>
        <taxon>Kickxellaceae</taxon>
        <taxon>Coemansia</taxon>
    </lineage>
</organism>
<proteinExistence type="predicted"/>
<dbReference type="GO" id="GO:0005634">
    <property type="term" value="C:nucleus"/>
    <property type="evidence" value="ECO:0007669"/>
    <property type="project" value="TreeGrafter"/>
</dbReference>
<dbReference type="EMBL" id="JANBUY010000180">
    <property type="protein sequence ID" value="KAJ2862204.1"/>
    <property type="molecule type" value="Genomic_DNA"/>
</dbReference>
<name>A0A9W8IFV0_9FUNG</name>
<dbReference type="Gene3D" id="1.10.472.10">
    <property type="entry name" value="Cyclin-like"/>
    <property type="match status" value="1"/>
</dbReference>
<dbReference type="Pfam" id="PF08613">
    <property type="entry name" value="Cyclin"/>
    <property type="match status" value="1"/>
</dbReference>
<dbReference type="Proteomes" id="UP001140074">
    <property type="component" value="Unassembled WGS sequence"/>
</dbReference>
<dbReference type="PANTHER" id="PTHR15615:SF27">
    <property type="entry name" value="PHO85 CYCLIN CLG1"/>
    <property type="match status" value="1"/>
</dbReference>
<dbReference type="PANTHER" id="PTHR15615">
    <property type="match status" value="1"/>
</dbReference>
<dbReference type="GO" id="GO:0000307">
    <property type="term" value="C:cyclin-dependent protein kinase holoenzyme complex"/>
    <property type="evidence" value="ECO:0007669"/>
    <property type="project" value="TreeGrafter"/>
</dbReference>
<evidence type="ECO:0008006" key="3">
    <source>
        <dbReference type="Google" id="ProtNLM"/>
    </source>
</evidence>
<dbReference type="SUPFAM" id="SSF47954">
    <property type="entry name" value="Cyclin-like"/>
    <property type="match status" value="1"/>
</dbReference>
<evidence type="ECO:0000313" key="2">
    <source>
        <dbReference type="Proteomes" id="UP001140074"/>
    </source>
</evidence>
<protein>
    <recommendedName>
        <fullName evidence="3">Cyclin N-terminal domain-containing protein</fullName>
    </recommendedName>
</protein>
<gene>
    <name evidence="1" type="ORF">GGH94_004412</name>
</gene>
<dbReference type="InterPro" id="IPR036915">
    <property type="entry name" value="Cyclin-like_sf"/>
</dbReference>
<sequence>MDTTKLSNEQLAYVAAKTFGKLWMPRGARESSLQTFQAYCYELLRSTQIAVPIVMLTLLYVNKFKQRFPSLHGGHGSEYRMFVVALMLASKYLEDNTFTTQTWSEVSHLPAKELTIMQREFLVALEHRLHVPYHEYNAWITQLQTIVLGGSNLTKNYGISLVSPPATAYASETCSPAEYLQVVPSPPAAPHHYHELPVAELLPSPPAKRMRPAATQYYSSGYGARPQMSRICNTVEPLVIPARSVAVAPAMYTPPSSSGVGFAQCDFTFTAPTVPVVAQGGMYYSVPSQSQPSVPNTAGAYHCFVSAAGVPSLPATQSYPTVSSALFGSSDRLPPHGAMHNVGEVDKVIGMQMNTAVPRPHSAQYQQHSAAGQFGGVCASTTSAGAGYMHYAQQQNPQMATPYSTAAAAAMLASQYPSLYYGAAPSFGFGSGAATFPIYTYGA</sequence>
<dbReference type="GO" id="GO:0016538">
    <property type="term" value="F:cyclin-dependent protein serine/threonine kinase regulator activity"/>
    <property type="evidence" value="ECO:0007669"/>
    <property type="project" value="TreeGrafter"/>
</dbReference>
<comment type="caution">
    <text evidence="1">The sequence shown here is derived from an EMBL/GenBank/DDBJ whole genome shotgun (WGS) entry which is preliminary data.</text>
</comment>
<dbReference type="CDD" id="cd20557">
    <property type="entry name" value="CYCLIN_ScPCL1-like"/>
    <property type="match status" value="1"/>
</dbReference>
<dbReference type="GO" id="GO:0019901">
    <property type="term" value="F:protein kinase binding"/>
    <property type="evidence" value="ECO:0007669"/>
    <property type="project" value="InterPro"/>
</dbReference>
<keyword evidence="2" id="KW-1185">Reference proteome</keyword>